<dbReference type="AlphaFoldDB" id="A0AAD8KRM3"/>
<accession>A0AAD8KRM3</accession>
<name>A0AAD8KRM3_TARER</name>
<evidence type="ECO:0000313" key="1">
    <source>
        <dbReference type="EMBL" id="KAK1427792.1"/>
    </source>
</evidence>
<organism evidence="1 2">
    <name type="scientific">Tagetes erecta</name>
    <name type="common">African marigold</name>
    <dbReference type="NCBI Taxonomy" id="13708"/>
    <lineage>
        <taxon>Eukaryota</taxon>
        <taxon>Viridiplantae</taxon>
        <taxon>Streptophyta</taxon>
        <taxon>Embryophyta</taxon>
        <taxon>Tracheophyta</taxon>
        <taxon>Spermatophyta</taxon>
        <taxon>Magnoliopsida</taxon>
        <taxon>eudicotyledons</taxon>
        <taxon>Gunneridae</taxon>
        <taxon>Pentapetalae</taxon>
        <taxon>asterids</taxon>
        <taxon>campanulids</taxon>
        <taxon>Asterales</taxon>
        <taxon>Asteraceae</taxon>
        <taxon>Asteroideae</taxon>
        <taxon>Heliantheae alliance</taxon>
        <taxon>Tageteae</taxon>
        <taxon>Tagetes</taxon>
    </lineage>
</organism>
<reference evidence="1" key="1">
    <citation type="journal article" date="2023" name="bioRxiv">
        <title>Improved chromosome-level genome assembly for marigold (Tagetes erecta).</title>
        <authorList>
            <person name="Jiang F."/>
            <person name="Yuan L."/>
            <person name="Wang S."/>
            <person name="Wang H."/>
            <person name="Xu D."/>
            <person name="Wang A."/>
            <person name="Fan W."/>
        </authorList>
    </citation>
    <scope>NUCLEOTIDE SEQUENCE</scope>
    <source>
        <strain evidence="1">WSJ</strain>
        <tissue evidence="1">Leaf</tissue>
    </source>
</reference>
<keyword evidence="2" id="KW-1185">Reference proteome</keyword>
<dbReference type="EMBL" id="JAUHHV010000004">
    <property type="protein sequence ID" value="KAK1427792.1"/>
    <property type="molecule type" value="Genomic_DNA"/>
</dbReference>
<gene>
    <name evidence="1" type="ORF">QVD17_16487</name>
</gene>
<evidence type="ECO:0000313" key="2">
    <source>
        <dbReference type="Proteomes" id="UP001229421"/>
    </source>
</evidence>
<comment type="caution">
    <text evidence="1">The sequence shown here is derived from an EMBL/GenBank/DDBJ whole genome shotgun (WGS) entry which is preliminary data.</text>
</comment>
<dbReference type="Proteomes" id="UP001229421">
    <property type="component" value="Unassembled WGS sequence"/>
</dbReference>
<sequence length="70" mass="7985">MSYGSSIGWSTKLRIQASYGPRQSIICWRGRVSYARTGLCLRDSLANNLKYEVKGIDDQVSEAGRRKEDW</sequence>
<protein>
    <submittedName>
        <fullName evidence="1">Uncharacterized protein</fullName>
    </submittedName>
</protein>
<proteinExistence type="predicted"/>